<dbReference type="SUPFAM" id="SSF51735">
    <property type="entry name" value="NAD(P)-binding Rossmann-fold domains"/>
    <property type="match status" value="1"/>
</dbReference>
<dbReference type="InterPro" id="IPR003462">
    <property type="entry name" value="ODC_Mu_crystall"/>
</dbReference>
<accession>A0A380A0A7</accession>
<reference evidence="1 2" key="1">
    <citation type="submission" date="2018-06" db="EMBL/GenBank/DDBJ databases">
        <authorList>
            <consortium name="Pathogen Informatics"/>
            <person name="Doyle S."/>
        </authorList>
    </citation>
    <scope>NUCLEOTIDE SEQUENCE [LARGE SCALE GENOMIC DNA]</scope>
    <source>
        <strain evidence="1 2">NCTC11544</strain>
    </source>
</reference>
<evidence type="ECO:0000313" key="1">
    <source>
        <dbReference type="EMBL" id="SUI70684.1"/>
    </source>
</evidence>
<dbReference type="InterPro" id="IPR036291">
    <property type="entry name" value="NAD(P)-bd_dom_sf"/>
</dbReference>
<dbReference type="GO" id="GO:0005737">
    <property type="term" value="C:cytoplasm"/>
    <property type="evidence" value="ECO:0007669"/>
    <property type="project" value="TreeGrafter"/>
</dbReference>
<organism evidence="1 2">
    <name type="scientific">Serratia quinivorans</name>
    <dbReference type="NCBI Taxonomy" id="137545"/>
    <lineage>
        <taxon>Bacteria</taxon>
        <taxon>Pseudomonadati</taxon>
        <taxon>Pseudomonadota</taxon>
        <taxon>Gammaproteobacteria</taxon>
        <taxon>Enterobacterales</taxon>
        <taxon>Yersiniaceae</taxon>
        <taxon>Serratia</taxon>
    </lineage>
</organism>
<dbReference type="PANTHER" id="PTHR13812">
    <property type="entry name" value="KETIMINE REDUCTASE MU-CRYSTALLIN"/>
    <property type="match status" value="1"/>
</dbReference>
<dbReference type="Gene3D" id="3.30.1780.10">
    <property type="entry name" value="ornithine cyclodeaminase, domain 1"/>
    <property type="match status" value="1"/>
</dbReference>
<dbReference type="Pfam" id="PF02423">
    <property type="entry name" value="OCD_Mu_crystall"/>
    <property type="match status" value="1"/>
</dbReference>
<evidence type="ECO:0000313" key="2">
    <source>
        <dbReference type="Proteomes" id="UP000255529"/>
    </source>
</evidence>
<dbReference type="Proteomes" id="UP000255529">
    <property type="component" value="Unassembled WGS sequence"/>
</dbReference>
<dbReference type="Gene3D" id="3.40.50.720">
    <property type="entry name" value="NAD(P)-binding Rossmann-like Domain"/>
    <property type="match status" value="1"/>
</dbReference>
<protein>
    <submittedName>
        <fullName evidence="1">Ornithine cyclodeaminase</fullName>
    </submittedName>
</protein>
<name>A0A380A0A7_9GAMM</name>
<dbReference type="PANTHER" id="PTHR13812:SF19">
    <property type="entry name" value="KETIMINE REDUCTASE MU-CRYSTALLIN"/>
    <property type="match status" value="1"/>
</dbReference>
<gene>
    <name evidence="1" type="ORF">NCTC11544_03205</name>
</gene>
<dbReference type="AlphaFoldDB" id="A0A380A0A7"/>
<dbReference type="EMBL" id="UGYN01000002">
    <property type="protein sequence ID" value="SUI70684.1"/>
    <property type="molecule type" value="Genomic_DNA"/>
</dbReference>
<proteinExistence type="predicted"/>
<dbReference type="InterPro" id="IPR023401">
    <property type="entry name" value="ODC_N"/>
</dbReference>
<sequence length="361" mass="38920">MYVISESEVARTINAITADKFMDALIDNIDKGFRMFDSAGAQLSARAGFTSGRNLIEWMPVHDGESNVTLKLVSYFPDNPVNHQAPTIDAVIVTFDFQTGKPKAVAGGALLTAMRTGAASAVASRILAKPDSRVLGLIGCGAQAVTQAHALSRIFKFEEILIHDTDPYAEETIDERLAFLGIKISPANVQEIEKRSDIICTATTNPVGSSPVLSGENLKRDVHINAVGADFPGKTELPGTLVKTAFVVTDFYEQAKVEGECQVFSGETPGADVCIELKDLAVARENYYGHQNRQTIFDSTGVALEDAIAVDLLCDIAKKYGIGKVLGDEMTTCALDPYSELLITSDCAMRSATRQRMETLS</sequence>